<evidence type="ECO:0000313" key="3">
    <source>
        <dbReference type="Proteomes" id="UP000283993"/>
    </source>
</evidence>
<accession>A0A423PWL3</accession>
<reference evidence="2 3" key="1">
    <citation type="submission" date="2013-10" db="EMBL/GenBank/DDBJ databases">
        <title>Salinisphaera orenii MK-B5 Genome Sequencing.</title>
        <authorList>
            <person name="Lai Q."/>
            <person name="Li C."/>
            <person name="Shao Z."/>
        </authorList>
    </citation>
    <scope>NUCLEOTIDE SEQUENCE [LARGE SCALE GENOMIC DNA]</scope>
    <source>
        <strain evidence="2 3">MK-B5</strain>
    </source>
</reference>
<keyword evidence="3" id="KW-1185">Reference proteome</keyword>
<feature type="chain" id="PRO_5019478370" evidence="1">
    <location>
        <begin position="19"/>
        <end position="526"/>
    </location>
</feature>
<dbReference type="Proteomes" id="UP000283993">
    <property type="component" value="Unassembled WGS sequence"/>
</dbReference>
<sequence>MLILIALWALFAAHGAVAAPAEVVFDPAQSTPHTYRVAMRTQTEGARQASSGRWLTLQGVTRYRVSAGADEPMLTMHAEPRFLQADNQDGVVFSSARHSAPEHALLARTMDSGFELDITRETGATTLQAGDDRAFQAIAAKIDLPVEQLGQLIPAPAVARAIPAETGAQVTIDRLHGLPALRLTVEQVDRDSVTAAIDQAQAGHTANIPVTDVTGRLRIDRHSGWITAMTLISDRQVGRAGRTLRLHSAVTLRAVDDPATGGMYDSLRQFKTNAMLAALAGADMYLPESAADAPERRVIEPPQSPLADAEPVFHTDDEHGALVLDIRHHDGENIGIDQITVDTLTPRDAEGQPLDLGFVLESIGQNRDEDNTSRIRLLALGPQADRLDEIADVQAGVTYQPVSAPTYVSLPLRDATTELDHGPAHARAVPVDDGWLITLIGSYSTYYTYDHTTVFKGRSAITSDRADGGAAPTDQVLLDSVDDPDVWVQQYELAGDIDSFALALYTAEAKASTHDLTFTRAPRGDD</sequence>
<protein>
    <submittedName>
        <fullName evidence="2">Uncharacterized protein</fullName>
    </submittedName>
</protein>
<proteinExistence type="predicted"/>
<keyword evidence="1" id="KW-0732">Signal</keyword>
<organism evidence="2 3">
    <name type="scientific">Salinisphaera orenii MK-B5</name>
    <dbReference type="NCBI Taxonomy" id="856730"/>
    <lineage>
        <taxon>Bacteria</taxon>
        <taxon>Pseudomonadati</taxon>
        <taxon>Pseudomonadota</taxon>
        <taxon>Gammaproteobacteria</taxon>
        <taxon>Salinisphaerales</taxon>
        <taxon>Salinisphaeraceae</taxon>
        <taxon>Salinisphaera</taxon>
    </lineage>
</organism>
<evidence type="ECO:0000256" key="1">
    <source>
        <dbReference type="SAM" id="SignalP"/>
    </source>
</evidence>
<evidence type="ECO:0000313" key="2">
    <source>
        <dbReference type="EMBL" id="ROO29955.1"/>
    </source>
</evidence>
<comment type="caution">
    <text evidence="2">The sequence shown here is derived from an EMBL/GenBank/DDBJ whole genome shotgun (WGS) entry which is preliminary data.</text>
</comment>
<dbReference type="EMBL" id="AYKH01000002">
    <property type="protein sequence ID" value="ROO29955.1"/>
    <property type="molecule type" value="Genomic_DNA"/>
</dbReference>
<dbReference type="AlphaFoldDB" id="A0A423PWL3"/>
<name>A0A423PWL3_9GAMM</name>
<gene>
    <name evidence="2" type="ORF">SAOR_01970</name>
</gene>
<feature type="signal peptide" evidence="1">
    <location>
        <begin position="1"/>
        <end position="18"/>
    </location>
</feature>